<evidence type="ECO:0000313" key="10">
    <source>
        <dbReference type="Proteomes" id="UP001596494"/>
    </source>
</evidence>
<dbReference type="NCBIfam" id="TIGR01930">
    <property type="entry name" value="AcCoA-C-Actrans"/>
    <property type="match status" value="1"/>
</dbReference>
<evidence type="ECO:0000256" key="4">
    <source>
        <dbReference type="ARBA" id="ARBA00023315"/>
    </source>
</evidence>
<dbReference type="PIRSF" id="PIRSF000429">
    <property type="entry name" value="Ac-CoA_Ac_transf"/>
    <property type="match status" value="1"/>
</dbReference>
<evidence type="ECO:0000256" key="6">
    <source>
        <dbReference type="RuleBase" id="RU003557"/>
    </source>
</evidence>
<dbReference type="EC" id="2.3.1.9" evidence="2"/>
<dbReference type="InterPro" id="IPR002155">
    <property type="entry name" value="Thiolase"/>
</dbReference>
<dbReference type="PANTHER" id="PTHR18919:SF107">
    <property type="entry name" value="ACETYL-COA ACETYLTRANSFERASE, CYTOSOLIC"/>
    <property type="match status" value="1"/>
</dbReference>
<dbReference type="Pfam" id="PF00108">
    <property type="entry name" value="Thiolase_N"/>
    <property type="match status" value="1"/>
</dbReference>
<dbReference type="PROSITE" id="PS00737">
    <property type="entry name" value="THIOLASE_2"/>
    <property type="match status" value="1"/>
</dbReference>
<accession>A0ABW2K1V5</accession>
<feature type="domain" description="Thiolase N-terminal" evidence="7">
    <location>
        <begin position="3"/>
        <end position="255"/>
    </location>
</feature>
<dbReference type="InterPro" id="IPR020613">
    <property type="entry name" value="Thiolase_CS"/>
</dbReference>
<organism evidence="9 10">
    <name type="scientific">Halobacillus campisalis</name>
    <dbReference type="NCBI Taxonomy" id="435909"/>
    <lineage>
        <taxon>Bacteria</taxon>
        <taxon>Bacillati</taxon>
        <taxon>Bacillota</taxon>
        <taxon>Bacilli</taxon>
        <taxon>Bacillales</taxon>
        <taxon>Bacillaceae</taxon>
        <taxon>Halobacillus</taxon>
    </lineage>
</organism>
<dbReference type="PANTHER" id="PTHR18919">
    <property type="entry name" value="ACETYL-COA C-ACYLTRANSFERASE"/>
    <property type="match status" value="1"/>
</dbReference>
<evidence type="ECO:0000256" key="3">
    <source>
        <dbReference type="ARBA" id="ARBA00022679"/>
    </source>
</evidence>
<evidence type="ECO:0000259" key="8">
    <source>
        <dbReference type="Pfam" id="PF02803"/>
    </source>
</evidence>
<feature type="domain" description="Thiolase C-terminal" evidence="8">
    <location>
        <begin position="263"/>
        <end position="383"/>
    </location>
</feature>
<keyword evidence="4 6" id="KW-0012">Acyltransferase</keyword>
<comment type="caution">
    <text evidence="9">The sequence shown here is derived from an EMBL/GenBank/DDBJ whole genome shotgun (WGS) entry which is preliminary data.</text>
</comment>
<dbReference type="CDD" id="cd00751">
    <property type="entry name" value="thiolase"/>
    <property type="match status" value="1"/>
</dbReference>
<evidence type="ECO:0000256" key="1">
    <source>
        <dbReference type="ARBA" id="ARBA00010982"/>
    </source>
</evidence>
<dbReference type="Proteomes" id="UP001596494">
    <property type="component" value="Unassembled WGS sequence"/>
</dbReference>
<dbReference type="InterPro" id="IPR016039">
    <property type="entry name" value="Thiolase-like"/>
</dbReference>
<dbReference type="Gene3D" id="3.40.47.10">
    <property type="match status" value="1"/>
</dbReference>
<sequence length="389" mass="40804">MSVVILDGVRTPFGKWKGALTKLSAKDLGVQAVKELAQRVPETKEADGVILAQVLQAGQGQNPARAVAVQSDISGSVPAITINNVCLGGLASVADATRRIHLGEGEIYVVGGFDSMTNAPHVSTIRNGSGAGPVEFTDSLINDGLWCSLTDSSMGELTDQQNEKYAVTREEQDEFALNSHLKAADAQQKGNFEGEIISVQAGKEKISEDEGIRPNSSYEKLSTLKPAFRKNGTVTAGNASQMSDGASVGVVASEEYAKQIGRTPLARIIGWSETAGPDSSLHTKPSDAISKLLRRNGLGKDDIDLYEINEAFASVAIASMKELELDPGKVNVNGGAIALGHPLGGTGFRLVLTVVHELKRRGGGRGIASLCGGGGQGFAVLVEVPSEWK</sequence>
<dbReference type="SUPFAM" id="SSF53901">
    <property type="entry name" value="Thiolase-like"/>
    <property type="match status" value="2"/>
</dbReference>
<evidence type="ECO:0000259" key="7">
    <source>
        <dbReference type="Pfam" id="PF00108"/>
    </source>
</evidence>
<dbReference type="PROSITE" id="PS00099">
    <property type="entry name" value="THIOLASE_3"/>
    <property type="match status" value="1"/>
</dbReference>
<keyword evidence="3 6" id="KW-0808">Transferase</keyword>
<evidence type="ECO:0000256" key="2">
    <source>
        <dbReference type="ARBA" id="ARBA00012705"/>
    </source>
</evidence>
<dbReference type="InterPro" id="IPR020617">
    <property type="entry name" value="Thiolase_C"/>
</dbReference>
<evidence type="ECO:0000256" key="5">
    <source>
        <dbReference type="ARBA" id="ARBA00030755"/>
    </source>
</evidence>
<comment type="similarity">
    <text evidence="1 6">Belongs to the thiolase-like superfamily. Thiolase family.</text>
</comment>
<evidence type="ECO:0000313" key="9">
    <source>
        <dbReference type="EMBL" id="MFC7320217.1"/>
    </source>
</evidence>
<keyword evidence="10" id="KW-1185">Reference proteome</keyword>
<dbReference type="InterPro" id="IPR020610">
    <property type="entry name" value="Thiolase_AS"/>
</dbReference>
<dbReference type="RefSeq" id="WP_289217112.1">
    <property type="nucleotide sequence ID" value="NZ_JAPVRC010000012.1"/>
</dbReference>
<name>A0ABW2K1V5_9BACI</name>
<dbReference type="EMBL" id="JBHTBY010000004">
    <property type="protein sequence ID" value="MFC7320217.1"/>
    <property type="molecule type" value="Genomic_DNA"/>
</dbReference>
<dbReference type="InterPro" id="IPR020616">
    <property type="entry name" value="Thiolase_N"/>
</dbReference>
<dbReference type="Pfam" id="PF02803">
    <property type="entry name" value="Thiolase_C"/>
    <property type="match status" value="1"/>
</dbReference>
<reference evidence="10" key="1">
    <citation type="journal article" date="2019" name="Int. J. Syst. Evol. Microbiol.">
        <title>The Global Catalogue of Microorganisms (GCM) 10K type strain sequencing project: providing services to taxonomists for standard genome sequencing and annotation.</title>
        <authorList>
            <consortium name="The Broad Institute Genomics Platform"/>
            <consortium name="The Broad Institute Genome Sequencing Center for Infectious Disease"/>
            <person name="Wu L."/>
            <person name="Ma J."/>
        </authorList>
    </citation>
    <scope>NUCLEOTIDE SEQUENCE [LARGE SCALE GENOMIC DNA]</scope>
    <source>
        <strain evidence="10">CCUG 73951</strain>
    </source>
</reference>
<protein>
    <recommendedName>
        <fullName evidence="2">acetyl-CoA C-acetyltransferase</fullName>
        <ecNumber evidence="2">2.3.1.9</ecNumber>
    </recommendedName>
    <alternativeName>
        <fullName evidence="5">Acetoacetyl-CoA thiolase</fullName>
    </alternativeName>
</protein>
<gene>
    <name evidence="9" type="ORF">ACFQMN_04955</name>
</gene>
<proteinExistence type="inferred from homology"/>